<organism evidence="2 3">
    <name type="scientific">Rhizophagus clarus</name>
    <dbReference type="NCBI Taxonomy" id="94130"/>
    <lineage>
        <taxon>Eukaryota</taxon>
        <taxon>Fungi</taxon>
        <taxon>Fungi incertae sedis</taxon>
        <taxon>Mucoromycota</taxon>
        <taxon>Glomeromycotina</taxon>
        <taxon>Glomeromycetes</taxon>
        <taxon>Glomerales</taxon>
        <taxon>Glomeraceae</taxon>
        <taxon>Rhizophagus</taxon>
    </lineage>
</organism>
<sequence length="79" mass="9414">MCANVSRRRNIISNQMCNSNQIRNSSRRNNIRRRRQFPMLSNNNNDDSRQNFLIDSLEKLPPQTSDKPFVNEFFNGYSF</sequence>
<dbReference type="Proteomes" id="UP000615446">
    <property type="component" value="Unassembled WGS sequence"/>
</dbReference>
<feature type="compositionally biased region" description="Polar residues" evidence="1">
    <location>
        <begin position="39"/>
        <end position="49"/>
    </location>
</feature>
<feature type="compositionally biased region" description="Basic residues" evidence="1">
    <location>
        <begin position="25"/>
        <end position="36"/>
    </location>
</feature>
<proteinExistence type="predicted"/>
<evidence type="ECO:0000313" key="2">
    <source>
        <dbReference type="EMBL" id="GES89659.1"/>
    </source>
</evidence>
<gene>
    <name evidence="2" type="ORF">RCL2_001654600</name>
</gene>
<dbReference type="AlphaFoldDB" id="A0A8H3QUH0"/>
<accession>A0A8H3QUH0</accession>
<reference evidence="2" key="1">
    <citation type="submission" date="2019-10" db="EMBL/GenBank/DDBJ databases">
        <title>Conservation and host-specific expression of non-tandemly repeated heterogenous ribosome RNA gene in arbuscular mycorrhizal fungi.</title>
        <authorList>
            <person name="Maeda T."/>
            <person name="Kobayashi Y."/>
            <person name="Nakagawa T."/>
            <person name="Ezawa T."/>
            <person name="Yamaguchi K."/>
            <person name="Bino T."/>
            <person name="Nishimoto Y."/>
            <person name="Shigenobu S."/>
            <person name="Kawaguchi M."/>
        </authorList>
    </citation>
    <scope>NUCLEOTIDE SEQUENCE</scope>
    <source>
        <strain evidence="2">HR1</strain>
    </source>
</reference>
<protein>
    <submittedName>
        <fullName evidence="2">Uncharacterized protein</fullName>
    </submittedName>
</protein>
<name>A0A8H3QUH0_9GLOM</name>
<feature type="region of interest" description="Disordered" evidence="1">
    <location>
        <begin position="14"/>
        <end position="49"/>
    </location>
</feature>
<evidence type="ECO:0000256" key="1">
    <source>
        <dbReference type="SAM" id="MobiDB-lite"/>
    </source>
</evidence>
<dbReference type="EMBL" id="BLAL01000191">
    <property type="protein sequence ID" value="GES89659.1"/>
    <property type="molecule type" value="Genomic_DNA"/>
</dbReference>
<evidence type="ECO:0000313" key="3">
    <source>
        <dbReference type="Proteomes" id="UP000615446"/>
    </source>
</evidence>
<comment type="caution">
    <text evidence="2">The sequence shown here is derived from an EMBL/GenBank/DDBJ whole genome shotgun (WGS) entry which is preliminary data.</text>
</comment>